<protein>
    <submittedName>
        <fullName evidence="15">Uncharacterized protein</fullName>
    </submittedName>
</protein>
<dbReference type="Proteomes" id="UP000027138">
    <property type="component" value="Unassembled WGS sequence"/>
</dbReference>
<evidence type="ECO:0000256" key="6">
    <source>
        <dbReference type="ARBA" id="ARBA00022723"/>
    </source>
</evidence>
<dbReference type="CDD" id="cd11072">
    <property type="entry name" value="CYP71-like"/>
    <property type="match status" value="1"/>
</dbReference>
<evidence type="ECO:0000256" key="7">
    <source>
        <dbReference type="ARBA" id="ARBA00022989"/>
    </source>
</evidence>
<sequence>MENQFPSFPMLLAAFFFILITLILSEKSKTKNLPPGPRKLPIIGNLHLFSSSYPIHHRLRDLSKKYGAVMHLKLGQVSTIGIGSPEAAKEMMKTNDVCFADRPCYQSAEIVTYNFLDIAYSPYEDYWRQLRKICTVELLSAKRVQSFRSIREEEVANLIRDISSSSGKPFNLSKRIFALTYSITARVSFGDKCREQDAFISAAEKIMQTTGFDLADLFPSLKFLGWFSEMRTRLMNAHDEADRIIESIINDHRANKKTTETEDIVDVLLKLQDNGNLQFPLTNTNIKAVILDLFVAGSETSSTTVEWAMSEVLKNPRILSKAQEELRRIFDKKGKVDEEGLQESHYLKLVIKETLRMHPPGPLLLPRECRESCQLNGYNIPAKTKVIVNAWALARDPNYWTEPDTFYPERFLDSTVDFKGNNYEFIPFGAGRRICPGISFATPNMELPLANFLYHFDWQLPGGMKLENLDMRDGDFGSTITRRNDLVLIPVPYHPPTMEA</sequence>
<feature type="chain" id="PRO_5001639248" evidence="14">
    <location>
        <begin position="26"/>
        <end position="500"/>
    </location>
</feature>
<dbReference type="Pfam" id="PF00067">
    <property type="entry name" value="p450"/>
    <property type="match status" value="1"/>
</dbReference>
<dbReference type="PRINTS" id="PR00385">
    <property type="entry name" value="P450"/>
</dbReference>
<dbReference type="InterPro" id="IPR001128">
    <property type="entry name" value="Cyt_P450"/>
</dbReference>
<dbReference type="STRING" id="180498.A0A067K4X6"/>
<dbReference type="InterPro" id="IPR052306">
    <property type="entry name" value="CYP450_71D"/>
</dbReference>
<evidence type="ECO:0000256" key="8">
    <source>
        <dbReference type="ARBA" id="ARBA00023002"/>
    </source>
</evidence>
<dbReference type="GO" id="GO:0005506">
    <property type="term" value="F:iron ion binding"/>
    <property type="evidence" value="ECO:0007669"/>
    <property type="project" value="InterPro"/>
</dbReference>
<evidence type="ECO:0000256" key="10">
    <source>
        <dbReference type="ARBA" id="ARBA00023033"/>
    </source>
</evidence>
<keyword evidence="11" id="KW-0472">Membrane</keyword>
<keyword evidence="14" id="KW-0732">Signal</keyword>
<dbReference type="GO" id="GO:0016705">
    <property type="term" value="F:oxidoreductase activity, acting on paired donors, with incorporation or reduction of molecular oxygen"/>
    <property type="evidence" value="ECO:0007669"/>
    <property type="project" value="InterPro"/>
</dbReference>
<evidence type="ECO:0000313" key="15">
    <source>
        <dbReference type="EMBL" id="KDP27295.1"/>
    </source>
</evidence>
<feature type="binding site" description="axial binding residue" evidence="12">
    <location>
        <position position="435"/>
    </location>
    <ligand>
        <name>heme</name>
        <dbReference type="ChEBI" id="CHEBI:30413"/>
    </ligand>
    <ligandPart>
        <name>Fe</name>
        <dbReference type="ChEBI" id="CHEBI:18248"/>
    </ligandPart>
</feature>
<dbReference type="PRINTS" id="PR00463">
    <property type="entry name" value="EP450I"/>
</dbReference>
<keyword evidence="8 13" id="KW-0560">Oxidoreductase</keyword>
<dbReference type="PANTHER" id="PTHR47953">
    <property type="entry name" value="OS08G0105600 PROTEIN"/>
    <property type="match status" value="1"/>
</dbReference>
<evidence type="ECO:0000256" key="14">
    <source>
        <dbReference type="SAM" id="SignalP"/>
    </source>
</evidence>
<evidence type="ECO:0000256" key="9">
    <source>
        <dbReference type="ARBA" id="ARBA00023004"/>
    </source>
</evidence>
<proteinExistence type="inferred from homology"/>
<evidence type="ECO:0000256" key="2">
    <source>
        <dbReference type="ARBA" id="ARBA00004167"/>
    </source>
</evidence>
<evidence type="ECO:0000256" key="11">
    <source>
        <dbReference type="ARBA" id="ARBA00023136"/>
    </source>
</evidence>
<dbReference type="AlphaFoldDB" id="A0A067K4X6"/>
<dbReference type="InterPro" id="IPR036396">
    <property type="entry name" value="Cyt_P450_sf"/>
</dbReference>
<keyword evidence="6 12" id="KW-0479">Metal-binding</keyword>
<evidence type="ECO:0000256" key="12">
    <source>
        <dbReference type="PIRSR" id="PIRSR602401-1"/>
    </source>
</evidence>
<dbReference type="InterPro" id="IPR017972">
    <property type="entry name" value="Cyt_P450_CS"/>
</dbReference>
<keyword evidence="5" id="KW-0812">Transmembrane</keyword>
<evidence type="ECO:0000256" key="3">
    <source>
        <dbReference type="ARBA" id="ARBA00010617"/>
    </source>
</evidence>
<keyword evidence="16" id="KW-1185">Reference proteome</keyword>
<comment type="similarity">
    <text evidence="3 13">Belongs to the cytochrome P450 family.</text>
</comment>
<name>A0A067K4X6_JATCU</name>
<gene>
    <name evidence="15" type="ORF">JCGZ_20283</name>
</gene>
<evidence type="ECO:0000256" key="1">
    <source>
        <dbReference type="ARBA" id="ARBA00001971"/>
    </source>
</evidence>
<dbReference type="PANTHER" id="PTHR47953:SF19">
    <property type="entry name" value="OS06G0641600 PROTEIN"/>
    <property type="match status" value="1"/>
</dbReference>
<dbReference type="FunFam" id="1.10.630.10:FF:000008">
    <property type="entry name" value="Cytochrome P450 71D8"/>
    <property type="match status" value="1"/>
</dbReference>
<keyword evidence="9 12" id="KW-0408">Iron</keyword>
<evidence type="ECO:0000256" key="13">
    <source>
        <dbReference type="RuleBase" id="RU000461"/>
    </source>
</evidence>
<evidence type="ECO:0000256" key="4">
    <source>
        <dbReference type="ARBA" id="ARBA00022617"/>
    </source>
</evidence>
<dbReference type="EMBL" id="KK914858">
    <property type="protein sequence ID" value="KDP27295.1"/>
    <property type="molecule type" value="Genomic_DNA"/>
</dbReference>
<dbReference type="SUPFAM" id="SSF48264">
    <property type="entry name" value="Cytochrome P450"/>
    <property type="match status" value="1"/>
</dbReference>
<evidence type="ECO:0000256" key="5">
    <source>
        <dbReference type="ARBA" id="ARBA00022692"/>
    </source>
</evidence>
<keyword evidence="7" id="KW-1133">Transmembrane helix</keyword>
<comment type="cofactor">
    <cofactor evidence="1 12">
        <name>heme</name>
        <dbReference type="ChEBI" id="CHEBI:30413"/>
    </cofactor>
</comment>
<comment type="subcellular location">
    <subcellularLocation>
        <location evidence="2">Membrane</location>
        <topology evidence="2">Single-pass membrane protein</topology>
    </subcellularLocation>
</comment>
<dbReference type="OrthoDB" id="1470350at2759"/>
<evidence type="ECO:0000313" key="16">
    <source>
        <dbReference type="Proteomes" id="UP000027138"/>
    </source>
</evidence>
<dbReference type="InterPro" id="IPR002401">
    <property type="entry name" value="Cyt_P450_E_grp-I"/>
</dbReference>
<dbReference type="GO" id="GO:0016020">
    <property type="term" value="C:membrane"/>
    <property type="evidence" value="ECO:0007669"/>
    <property type="project" value="UniProtKB-SubCell"/>
</dbReference>
<feature type="signal peptide" evidence="14">
    <location>
        <begin position="1"/>
        <end position="25"/>
    </location>
</feature>
<organism evidence="15 16">
    <name type="scientific">Jatropha curcas</name>
    <name type="common">Barbados nut</name>
    <dbReference type="NCBI Taxonomy" id="180498"/>
    <lineage>
        <taxon>Eukaryota</taxon>
        <taxon>Viridiplantae</taxon>
        <taxon>Streptophyta</taxon>
        <taxon>Embryophyta</taxon>
        <taxon>Tracheophyta</taxon>
        <taxon>Spermatophyta</taxon>
        <taxon>Magnoliopsida</taxon>
        <taxon>eudicotyledons</taxon>
        <taxon>Gunneridae</taxon>
        <taxon>Pentapetalae</taxon>
        <taxon>rosids</taxon>
        <taxon>fabids</taxon>
        <taxon>Malpighiales</taxon>
        <taxon>Euphorbiaceae</taxon>
        <taxon>Crotonoideae</taxon>
        <taxon>Jatropheae</taxon>
        <taxon>Jatropha</taxon>
    </lineage>
</organism>
<dbReference type="Gene3D" id="1.10.630.10">
    <property type="entry name" value="Cytochrome P450"/>
    <property type="match status" value="1"/>
</dbReference>
<dbReference type="GO" id="GO:0020037">
    <property type="term" value="F:heme binding"/>
    <property type="evidence" value="ECO:0007669"/>
    <property type="project" value="InterPro"/>
</dbReference>
<dbReference type="PROSITE" id="PS00086">
    <property type="entry name" value="CYTOCHROME_P450"/>
    <property type="match status" value="1"/>
</dbReference>
<keyword evidence="10 13" id="KW-0503">Monooxygenase</keyword>
<dbReference type="GO" id="GO:0004497">
    <property type="term" value="F:monooxygenase activity"/>
    <property type="evidence" value="ECO:0007669"/>
    <property type="project" value="UniProtKB-KW"/>
</dbReference>
<accession>A0A067K4X6</accession>
<keyword evidence="4 12" id="KW-0349">Heme</keyword>
<reference evidence="15 16" key="1">
    <citation type="journal article" date="2014" name="PLoS ONE">
        <title>Global Analysis of Gene Expression Profiles in Physic Nut (Jatropha curcas L.) Seedlings Exposed to Salt Stress.</title>
        <authorList>
            <person name="Zhang L."/>
            <person name="Zhang C."/>
            <person name="Wu P."/>
            <person name="Chen Y."/>
            <person name="Li M."/>
            <person name="Jiang H."/>
            <person name="Wu G."/>
        </authorList>
    </citation>
    <scope>NUCLEOTIDE SEQUENCE [LARGE SCALE GENOMIC DNA]</scope>
    <source>
        <strain evidence="16">cv. GZQX0401</strain>
        <tissue evidence="15">Young leaves</tissue>
    </source>
</reference>